<dbReference type="GO" id="GO:0003677">
    <property type="term" value="F:DNA binding"/>
    <property type="evidence" value="ECO:0007669"/>
    <property type="project" value="InterPro"/>
</dbReference>
<dbReference type="GO" id="GO:0000150">
    <property type="term" value="F:DNA strand exchange activity"/>
    <property type="evidence" value="ECO:0007669"/>
    <property type="project" value="InterPro"/>
</dbReference>
<organism evidence="2 3">
    <name type="scientific">Paenarthrobacter aurescens (strain TC1)</name>
    <dbReference type="NCBI Taxonomy" id="290340"/>
    <lineage>
        <taxon>Bacteria</taxon>
        <taxon>Bacillati</taxon>
        <taxon>Actinomycetota</taxon>
        <taxon>Actinomycetes</taxon>
        <taxon>Micrococcales</taxon>
        <taxon>Micrococcaceae</taxon>
        <taxon>Paenarthrobacter</taxon>
    </lineage>
</organism>
<keyword evidence="3" id="KW-1185">Reference proteome</keyword>
<dbReference type="AlphaFoldDB" id="A1R1X4"/>
<evidence type="ECO:0000259" key="1">
    <source>
        <dbReference type="PROSITE" id="PS51736"/>
    </source>
</evidence>
<dbReference type="PROSITE" id="PS51736">
    <property type="entry name" value="RECOMBINASES_3"/>
    <property type="match status" value="1"/>
</dbReference>
<protein>
    <recommendedName>
        <fullName evidence="1">Resolvase/invertase-type recombinase catalytic domain-containing protein</fullName>
    </recommendedName>
</protein>
<dbReference type="PROSITE" id="PS00398">
    <property type="entry name" value="RECOMBINASES_2"/>
    <property type="match status" value="1"/>
</dbReference>
<reference evidence="2 3" key="1">
    <citation type="journal article" date="2006" name="PLoS Genet.">
        <title>Secrets of soil survival revealed by the genome sequence of Arthrobacter aurescens TC1.</title>
        <authorList>
            <person name="Mongodin E.F."/>
            <person name="Shapir N."/>
            <person name="Daugherty S.C."/>
            <person name="DeBoy R.T."/>
            <person name="Emerson J.B."/>
            <person name="Shvartzbeyn A."/>
            <person name="Radune D."/>
            <person name="Vamathevan J."/>
            <person name="Riggs F."/>
            <person name="Grinberg V."/>
            <person name="Khouri H."/>
            <person name="Wackett L.P."/>
            <person name="Nelson K.E."/>
            <person name="Sadowsky M.J."/>
        </authorList>
    </citation>
    <scope>NUCLEOTIDE SEQUENCE [LARGE SCALE GENOMIC DNA]</scope>
    <source>
        <strain evidence="2 3">TC1</strain>
    </source>
</reference>
<dbReference type="KEGG" id="aau:AAur_0429"/>
<proteinExistence type="predicted"/>
<evidence type="ECO:0000313" key="3">
    <source>
        <dbReference type="Proteomes" id="UP000000637"/>
    </source>
</evidence>
<dbReference type="InterPro" id="IPR006118">
    <property type="entry name" value="Recombinase_CS"/>
</dbReference>
<dbReference type="InterPro" id="IPR006119">
    <property type="entry name" value="Resolv_N"/>
</dbReference>
<name>A1R1X4_PAEAT</name>
<evidence type="ECO:0000313" key="2">
    <source>
        <dbReference type="EMBL" id="ABM09290.1"/>
    </source>
</evidence>
<sequence>MLDRLGPGDETVVWKLDRLGHNTGHLLEFLDHTSPWVRQGLNRSPRLITPCGNPQHWVAVSSDFSL</sequence>
<dbReference type="Proteomes" id="UP000000637">
    <property type="component" value="Chromosome"/>
</dbReference>
<feature type="domain" description="Resolvase/invertase-type recombinase catalytic" evidence="1">
    <location>
        <begin position="1"/>
        <end position="66"/>
    </location>
</feature>
<gene>
    <name evidence="2" type="ordered locus">AAur_0429</name>
</gene>
<accession>A1R1X4</accession>
<dbReference type="HOGENOM" id="CLU_2821737_0_0_11"/>
<dbReference type="EMBL" id="CP000474">
    <property type="protein sequence ID" value="ABM09290.1"/>
    <property type="molecule type" value="Genomic_DNA"/>
</dbReference>